<dbReference type="InterPro" id="IPR029405">
    <property type="entry name" value="APCDD1_dom"/>
</dbReference>
<reference evidence="11 12" key="1">
    <citation type="submission" date="2017-12" db="EMBL/GenBank/DDBJ databases">
        <title>High-resolution comparative analysis of great ape genomes.</title>
        <authorList>
            <person name="Pollen A."/>
            <person name="Hastie A."/>
            <person name="Hormozdiari F."/>
            <person name="Dougherty M."/>
            <person name="Liu R."/>
            <person name="Chaisson M."/>
            <person name="Hoppe E."/>
            <person name="Hill C."/>
            <person name="Pang A."/>
            <person name="Hillier L."/>
            <person name="Baker C."/>
            <person name="Armstrong J."/>
            <person name="Shendure J."/>
            <person name="Paten B."/>
            <person name="Wilson R."/>
            <person name="Chao H."/>
            <person name="Schneider V."/>
            <person name="Ventura M."/>
            <person name="Kronenberg Z."/>
            <person name="Murali S."/>
            <person name="Gordon D."/>
            <person name="Cantsilieris S."/>
            <person name="Munson K."/>
            <person name="Nelson B."/>
            <person name="Raja A."/>
            <person name="Underwood J."/>
            <person name="Diekhans M."/>
            <person name="Fiddes I."/>
            <person name="Haussler D."/>
            <person name="Eichler E."/>
        </authorList>
    </citation>
    <scope>NUCLEOTIDE SEQUENCE [LARGE SCALE GENOMIC DNA]</scope>
    <source>
        <strain evidence="11">Yerkes chimp pedigree #C0471</strain>
    </source>
</reference>
<keyword evidence="3" id="KW-0879">Wnt signaling pathway</keyword>
<dbReference type="AlphaFoldDB" id="A0A2J8J0J8"/>
<feature type="domain" description="APCDD1" evidence="10">
    <location>
        <begin position="2"/>
        <end position="89"/>
    </location>
</feature>
<dbReference type="InterPro" id="IPR042425">
    <property type="entry name" value="APCDD1"/>
</dbReference>
<protein>
    <recommendedName>
        <fullName evidence="9">Protein APCDD1</fullName>
    </recommendedName>
</protein>
<sequence>DVAYDLWREENGCECTKAVNFAMHELQLIRVEKQYLHHNLDHLVEELFLGDIHTDATQRMFYRPSSYQPPLQNAKCAAESSGSFQILPQDSSEKEQNGLSHWCLSRPGHQKDWALCAHAGPATAGCPSCLWPPVETGRKAGRMSSKTVHACPGEAGTSSFELFSFPNCWSIETKLKISLNAKLSFKPRASAPLETGHRVKIETLSQLVFLSFIQLCCEVQSPLANK</sequence>
<proteinExistence type="inferred from homology"/>
<dbReference type="EMBL" id="NBAG03000543">
    <property type="protein sequence ID" value="PNI16284.1"/>
    <property type="molecule type" value="Genomic_DNA"/>
</dbReference>
<dbReference type="GO" id="GO:0005886">
    <property type="term" value="C:plasma membrane"/>
    <property type="evidence" value="ECO:0007669"/>
    <property type="project" value="UniProtKB-SubCell"/>
</dbReference>
<dbReference type="GO" id="GO:0017147">
    <property type="term" value="F:Wnt-protein binding"/>
    <property type="evidence" value="ECO:0007669"/>
    <property type="project" value="InterPro"/>
</dbReference>
<dbReference type="PANTHER" id="PTHR31021">
    <property type="entry name" value="ADENOMATOSIS POLYPOSIS COLI DOWN-REGULATED 1"/>
    <property type="match status" value="1"/>
</dbReference>
<evidence type="ECO:0000313" key="12">
    <source>
        <dbReference type="Proteomes" id="UP000236370"/>
    </source>
</evidence>
<evidence type="ECO:0000256" key="7">
    <source>
        <dbReference type="ARBA" id="ARBA00023180"/>
    </source>
</evidence>
<dbReference type="GO" id="GO:0016055">
    <property type="term" value="P:Wnt signaling pathway"/>
    <property type="evidence" value="ECO:0007669"/>
    <property type="project" value="UniProtKB-KW"/>
</dbReference>
<evidence type="ECO:0000256" key="6">
    <source>
        <dbReference type="ARBA" id="ARBA00023136"/>
    </source>
</evidence>
<accession>A0A2J8J0J8</accession>
<evidence type="ECO:0000256" key="2">
    <source>
        <dbReference type="ARBA" id="ARBA00022475"/>
    </source>
</evidence>
<evidence type="ECO:0000256" key="1">
    <source>
        <dbReference type="ARBA" id="ARBA00004251"/>
    </source>
</evidence>
<evidence type="ECO:0000256" key="4">
    <source>
        <dbReference type="ARBA" id="ARBA00022692"/>
    </source>
</evidence>
<keyword evidence="7" id="KW-0325">Glycoprotein</keyword>
<comment type="similarity">
    <text evidence="8">Belongs to the APCDD1 family.</text>
</comment>
<dbReference type="GO" id="GO:0030178">
    <property type="term" value="P:negative regulation of Wnt signaling pathway"/>
    <property type="evidence" value="ECO:0007669"/>
    <property type="project" value="InterPro"/>
</dbReference>
<dbReference type="SMART" id="SM01352">
    <property type="entry name" value="APCDDC"/>
    <property type="match status" value="1"/>
</dbReference>
<keyword evidence="6" id="KW-0472">Membrane</keyword>
<dbReference type="PANTHER" id="PTHR31021:SF2">
    <property type="entry name" value="PROTEIN APCDD1"/>
    <property type="match status" value="1"/>
</dbReference>
<evidence type="ECO:0000256" key="9">
    <source>
        <dbReference type="ARBA" id="ARBA00040474"/>
    </source>
</evidence>
<evidence type="ECO:0000256" key="5">
    <source>
        <dbReference type="ARBA" id="ARBA00022729"/>
    </source>
</evidence>
<evidence type="ECO:0000256" key="3">
    <source>
        <dbReference type="ARBA" id="ARBA00022687"/>
    </source>
</evidence>
<name>A0A2J8J0J8_PANTR</name>
<keyword evidence="5" id="KW-0732">Signal</keyword>
<evidence type="ECO:0000256" key="8">
    <source>
        <dbReference type="ARBA" id="ARBA00038384"/>
    </source>
</evidence>
<comment type="caution">
    <text evidence="11">The sequence shown here is derived from an EMBL/GenBank/DDBJ whole genome shotgun (WGS) entry which is preliminary data.</text>
</comment>
<evidence type="ECO:0000259" key="10">
    <source>
        <dbReference type="SMART" id="SM01352"/>
    </source>
</evidence>
<organism evidence="11 12">
    <name type="scientific">Pan troglodytes</name>
    <name type="common">Chimpanzee</name>
    <dbReference type="NCBI Taxonomy" id="9598"/>
    <lineage>
        <taxon>Eukaryota</taxon>
        <taxon>Metazoa</taxon>
        <taxon>Chordata</taxon>
        <taxon>Craniata</taxon>
        <taxon>Vertebrata</taxon>
        <taxon>Euteleostomi</taxon>
        <taxon>Mammalia</taxon>
        <taxon>Eutheria</taxon>
        <taxon>Euarchontoglires</taxon>
        <taxon>Primates</taxon>
        <taxon>Haplorrhini</taxon>
        <taxon>Catarrhini</taxon>
        <taxon>Hominidae</taxon>
        <taxon>Pan</taxon>
    </lineage>
</organism>
<keyword evidence="4" id="KW-0812">Transmembrane</keyword>
<keyword evidence="2" id="KW-1003">Cell membrane</keyword>
<gene>
    <name evidence="11" type="ORF">CK820_G0051583</name>
</gene>
<dbReference type="Proteomes" id="UP000236370">
    <property type="component" value="Unassembled WGS sequence"/>
</dbReference>
<comment type="subcellular location">
    <subcellularLocation>
        <location evidence="1">Cell membrane</location>
        <topology evidence="1">Single-pass type I membrane protein</topology>
    </subcellularLocation>
</comment>
<dbReference type="Pfam" id="PF14921">
    <property type="entry name" value="APCDDC"/>
    <property type="match status" value="1"/>
</dbReference>
<evidence type="ECO:0000313" key="11">
    <source>
        <dbReference type="EMBL" id="PNI16284.1"/>
    </source>
</evidence>
<feature type="non-terminal residue" evidence="11">
    <location>
        <position position="1"/>
    </location>
</feature>